<keyword evidence="6 11" id="KW-0812">Transmembrane</keyword>
<evidence type="ECO:0000256" key="6">
    <source>
        <dbReference type="ARBA" id="ARBA00022692"/>
    </source>
</evidence>
<feature type="domain" description="Peptidase M50" evidence="12">
    <location>
        <begin position="130"/>
        <end position="465"/>
    </location>
</feature>
<comment type="subcellular location">
    <subcellularLocation>
        <location evidence="2">Endomembrane system</location>
        <topology evidence="2">Multi-pass membrane protein</topology>
    </subcellularLocation>
</comment>
<feature type="transmembrane region" description="Helical" evidence="11">
    <location>
        <begin position="128"/>
        <end position="149"/>
    </location>
</feature>
<evidence type="ECO:0000256" key="9">
    <source>
        <dbReference type="ARBA" id="ARBA00032658"/>
    </source>
</evidence>
<gene>
    <name evidence="13" type="ORF">ONE63_000161</name>
</gene>
<name>A0AAV7XY84_9NEOP</name>
<keyword evidence="8 11" id="KW-0472">Membrane</keyword>
<evidence type="ECO:0000256" key="5">
    <source>
        <dbReference type="ARBA" id="ARBA00014400"/>
    </source>
</evidence>
<comment type="similarity">
    <text evidence="3">Belongs to the peptidase M50A family.</text>
</comment>
<evidence type="ECO:0000256" key="8">
    <source>
        <dbReference type="ARBA" id="ARBA00023136"/>
    </source>
</evidence>
<dbReference type="SUPFAM" id="SSF50156">
    <property type="entry name" value="PDZ domain-like"/>
    <property type="match status" value="1"/>
</dbReference>
<dbReference type="GO" id="GO:0005737">
    <property type="term" value="C:cytoplasm"/>
    <property type="evidence" value="ECO:0007669"/>
    <property type="project" value="TreeGrafter"/>
</dbReference>
<dbReference type="GO" id="GO:0004222">
    <property type="term" value="F:metalloendopeptidase activity"/>
    <property type="evidence" value="ECO:0007669"/>
    <property type="project" value="InterPro"/>
</dbReference>
<evidence type="ECO:0000256" key="7">
    <source>
        <dbReference type="ARBA" id="ARBA00022989"/>
    </source>
</evidence>
<dbReference type="InterPro" id="IPR008915">
    <property type="entry name" value="Peptidase_M50"/>
</dbReference>
<evidence type="ECO:0000256" key="1">
    <source>
        <dbReference type="ARBA" id="ARBA00001350"/>
    </source>
</evidence>
<feature type="transmembrane region" description="Helical" evidence="11">
    <location>
        <begin position="72"/>
        <end position="93"/>
    </location>
</feature>
<dbReference type="PANTHER" id="PTHR13325:SF3">
    <property type="entry name" value="MEMBRANE-BOUND TRANSCRIPTION FACTOR SITE-2 PROTEASE"/>
    <property type="match status" value="1"/>
</dbReference>
<evidence type="ECO:0000313" key="14">
    <source>
        <dbReference type="Proteomes" id="UP001075354"/>
    </source>
</evidence>
<dbReference type="GO" id="GO:0016020">
    <property type="term" value="C:membrane"/>
    <property type="evidence" value="ECO:0007669"/>
    <property type="project" value="InterPro"/>
</dbReference>
<comment type="function">
    <text evidence="10">Zinc metalloprotease that mediates intramembrane proteolysis of proteins such as ATF6, ATF6B, SREBF1/SREBP1 and SREBF2/SREBP2. Catalyzes the second step in the proteolytic activation of the sterol regulatory element-binding proteins (SREBPs) SREBF1/SREBP1 and SREBF2/SREBP2: cleaves SREBPs within the first transmembrane segment, thereby releasing the N-terminal segment with a portion of the transmembrane segment attached. Mature N-terminal SREBP fragments shuttle to the nucleus and activate gene transcription. Also mediates the second step in the proteolytic activation of the cyclic AMP-dependent transcription factor ATF-6 (ATF6 and ATF6B). Involved in intramembrane proteolysis during bone formation. In astrocytes and osteoblasts, upon DNA damage and ER stress, mediates the second step of the regulated intramembrane proteolytic activation of the transcription factor CREB3L1, leading to the inhibition of cell-cycle progression.</text>
</comment>
<feature type="transmembrane region" description="Helical" evidence="11">
    <location>
        <begin position="155"/>
        <end position="175"/>
    </location>
</feature>
<accession>A0AAV7XY84</accession>
<feature type="transmembrane region" description="Helical" evidence="11">
    <location>
        <begin position="468"/>
        <end position="492"/>
    </location>
</feature>
<dbReference type="GO" id="GO:0012505">
    <property type="term" value="C:endomembrane system"/>
    <property type="evidence" value="ECO:0007669"/>
    <property type="project" value="UniProtKB-SubCell"/>
</dbReference>
<reference evidence="13" key="1">
    <citation type="submission" date="2022-12" db="EMBL/GenBank/DDBJ databases">
        <title>Chromosome-level genome assembly of the bean flower thrips Megalurothrips usitatus.</title>
        <authorList>
            <person name="Ma L."/>
            <person name="Liu Q."/>
            <person name="Li H."/>
            <person name="Cai W."/>
        </authorList>
    </citation>
    <scope>NUCLEOTIDE SEQUENCE</scope>
    <source>
        <strain evidence="13">Cailab_2022a</strain>
    </source>
</reference>
<keyword evidence="7 11" id="KW-1133">Transmembrane helix</keyword>
<dbReference type="GO" id="GO:1905897">
    <property type="term" value="P:regulation of response to endoplasmic reticulum stress"/>
    <property type="evidence" value="ECO:0007669"/>
    <property type="project" value="TreeGrafter"/>
</dbReference>
<dbReference type="InterPro" id="IPR036034">
    <property type="entry name" value="PDZ_sf"/>
</dbReference>
<dbReference type="EC" id="3.4.24.85" evidence="4"/>
<dbReference type="AlphaFoldDB" id="A0AAV7XY84"/>
<dbReference type="CDD" id="cd06775">
    <property type="entry name" value="cpPDZ_MBTPS2-like"/>
    <property type="match status" value="1"/>
</dbReference>
<evidence type="ECO:0000256" key="4">
    <source>
        <dbReference type="ARBA" id="ARBA00012347"/>
    </source>
</evidence>
<feature type="transmembrane region" description="Helical" evidence="11">
    <location>
        <begin position="196"/>
        <end position="217"/>
    </location>
</feature>
<dbReference type="Proteomes" id="UP001075354">
    <property type="component" value="Chromosome 1"/>
</dbReference>
<evidence type="ECO:0000256" key="2">
    <source>
        <dbReference type="ARBA" id="ARBA00004127"/>
    </source>
</evidence>
<sequence length="496" mass="55263">MDILTILCIIGFIHCALYFFNTVFKSCCHYPYLSLLKKSGLEVNFMMIKCFTTFLNRPLQKWGIWRPRFLQWWFSLGTFVSLLLLPIAIIILARSLVLELMRRPSSDAPPSVVLEPVIPGYNLPFSDIGYYAITLLVCTFVHEIGHAVAAVREDVHIYGTGFFLLFMFPAACVHLDSSQLNSLAPTRRLRILCAGVWHNVVLALYAVLFLSALPWALQPFFTTGEGVYVMRISPDSAVLGPTGLRRQDVINKLNDCSVTNSVTWRKCLLEALRNQTPGYCISAEFVRENDESIPEHPVVGGGVECCSKESNLLGRLCFQLVDDSGGPVELPEHSCLSARELIESGSGFCAAQSLTSCASHLHCLRPTVGNLTKLVTIHRTKGEVVLFLGNPAEIYQTVRVTDFVPKWNIYDPLIPQILESLLKYMYMISSGLAIVNVLPAFLFDGQHITAALCDILLSNYVKDPTMRLAVSLCATVLGTILLLFSVATPFIFQYVY</sequence>
<protein>
    <recommendedName>
        <fullName evidence="5">Membrane-bound transcription factor site-2 protease</fullName>
        <ecNumber evidence="4">3.4.24.85</ecNumber>
    </recommendedName>
    <alternativeName>
        <fullName evidence="9">Endopeptidase S2P</fullName>
    </alternativeName>
</protein>
<evidence type="ECO:0000259" key="12">
    <source>
        <dbReference type="Pfam" id="PF02163"/>
    </source>
</evidence>
<evidence type="ECO:0000313" key="13">
    <source>
        <dbReference type="EMBL" id="KAJ1531486.1"/>
    </source>
</evidence>
<proteinExistence type="inferred from homology"/>
<dbReference type="InterPro" id="IPR001193">
    <property type="entry name" value="MBTPS2"/>
</dbReference>
<keyword evidence="14" id="KW-1185">Reference proteome</keyword>
<evidence type="ECO:0000256" key="10">
    <source>
        <dbReference type="ARBA" id="ARBA00045828"/>
    </source>
</evidence>
<organism evidence="13 14">
    <name type="scientific">Megalurothrips usitatus</name>
    <name type="common">bean blossom thrips</name>
    <dbReference type="NCBI Taxonomy" id="439358"/>
    <lineage>
        <taxon>Eukaryota</taxon>
        <taxon>Metazoa</taxon>
        <taxon>Ecdysozoa</taxon>
        <taxon>Arthropoda</taxon>
        <taxon>Hexapoda</taxon>
        <taxon>Insecta</taxon>
        <taxon>Pterygota</taxon>
        <taxon>Neoptera</taxon>
        <taxon>Paraneoptera</taxon>
        <taxon>Thysanoptera</taxon>
        <taxon>Terebrantia</taxon>
        <taxon>Thripoidea</taxon>
        <taxon>Thripidae</taxon>
        <taxon>Megalurothrips</taxon>
    </lineage>
</organism>
<dbReference type="GO" id="GO:0031293">
    <property type="term" value="P:membrane protein intracellular domain proteolysis"/>
    <property type="evidence" value="ECO:0007669"/>
    <property type="project" value="TreeGrafter"/>
</dbReference>
<evidence type="ECO:0000256" key="3">
    <source>
        <dbReference type="ARBA" id="ARBA00009989"/>
    </source>
</evidence>
<dbReference type="Pfam" id="PF02163">
    <property type="entry name" value="Peptidase_M50"/>
    <property type="match status" value="1"/>
</dbReference>
<dbReference type="PANTHER" id="PTHR13325">
    <property type="entry name" value="PROTEASE M50 MEMBRANE-BOUND TRANSCRIPTION FACTOR SITE 2 PROTEASE"/>
    <property type="match status" value="1"/>
</dbReference>
<dbReference type="EMBL" id="JAPTSV010000001">
    <property type="protein sequence ID" value="KAJ1531486.1"/>
    <property type="molecule type" value="Genomic_DNA"/>
</dbReference>
<comment type="catalytic activity">
    <reaction evidence="1">
        <text>Cleaves several transcription factors that are type-2 transmembrane proteins within membrane-spanning domains. Known substrates include sterol regulatory element-binding protein (SREBP) -1, SREBP-2 and forms of the transcriptional activator ATF6. SREBP-2 is cleaved at the site 477-DRSRILL-|-CVLTFLCLSFNPLTSLLQWGGA-505. The residues Asn-Pro, 11 residues distal to the site of cleavage in the membrane-spanning domain, are important for cleavage by S2P endopeptidase. Replacement of either of these residues does not prevent cleavage, but there is no cleavage if both of these residues are replaced.</text>
        <dbReference type="EC" id="3.4.24.85"/>
    </reaction>
</comment>
<comment type="caution">
    <text evidence="13">The sequence shown here is derived from an EMBL/GenBank/DDBJ whole genome shotgun (WGS) entry which is preliminary data.</text>
</comment>
<evidence type="ECO:0000256" key="11">
    <source>
        <dbReference type="SAM" id="Phobius"/>
    </source>
</evidence>
<dbReference type="PRINTS" id="PR01000">
    <property type="entry name" value="SREBPS2PTASE"/>
</dbReference>
<feature type="transmembrane region" description="Helical" evidence="11">
    <location>
        <begin position="424"/>
        <end position="443"/>
    </location>
</feature>